<feature type="compositionally biased region" description="Basic and acidic residues" evidence="1">
    <location>
        <begin position="1"/>
        <end position="16"/>
    </location>
</feature>
<feature type="domain" description="Probable double zinc ribbon" evidence="2">
    <location>
        <begin position="330"/>
        <end position="412"/>
    </location>
</feature>
<dbReference type="Pfam" id="PF26652">
    <property type="entry name" value="Zn_ribbon_double"/>
    <property type="match status" value="1"/>
</dbReference>
<accession>A0A9W4UTF2</accession>
<dbReference type="OrthoDB" id="3799818at2759"/>
<reference evidence="3" key="1">
    <citation type="submission" date="2023-01" db="EMBL/GenBank/DDBJ databases">
        <authorList>
            <person name="Van Ghelder C."/>
            <person name="Rancurel C."/>
        </authorList>
    </citation>
    <scope>NUCLEOTIDE SEQUENCE</scope>
    <source>
        <strain evidence="3">CNCM I-4278</strain>
    </source>
</reference>
<protein>
    <recommendedName>
        <fullName evidence="2">Probable double zinc ribbon domain-containing protein</fullName>
    </recommendedName>
</protein>
<keyword evidence="4" id="KW-1185">Reference proteome</keyword>
<feature type="region of interest" description="Disordered" evidence="1">
    <location>
        <begin position="1"/>
        <end position="140"/>
    </location>
</feature>
<name>A0A9W4UTF2_9PLEO</name>
<dbReference type="Proteomes" id="UP001152607">
    <property type="component" value="Unassembled WGS sequence"/>
</dbReference>
<feature type="compositionally biased region" description="Low complexity" evidence="1">
    <location>
        <begin position="28"/>
        <end position="43"/>
    </location>
</feature>
<evidence type="ECO:0000313" key="3">
    <source>
        <dbReference type="EMBL" id="CAI6341499.1"/>
    </source>
</evidence>
<dbReference type="EMBL" id="CAOQHR010000012">
    <property type="protein sequence ID" value="CAI6341499.1"/>
    <property type="molecule type" value="Genomic_DNA"/>
</dbReference>
<gene>
    <name evidence="3" type="ORF">PDIGIT_LOCUS14696</name>
</gene>
<dbReference type="InterPro" id="IPR058253">
    <property type="entry name" value="Zn_ribbon_double"/>
</dbReference>
<organism evidence="3 4">
    <name type="scientific">Periconia digitata</name>
    <dbReference type="NCBI Taxonomy" id="1303443"/>
    <lineage>
        <taxon>Eukaryota</taxon>
        <taxon>Fungi</taxon>
        <taxon>Dikarya</taxon>
        <taxon>Ascomycota</taxon>
        <taxon>Pezizomycotina</taxon>
        <taxon>Dothideomycetes</taxon>
        <taxon>Pleosporomycetidae</taxon>
        <taxon>Pleosporales</taxon>
        <taxon>Massarineae</taxon>
        <taxon>Periconiaceae</taxon>
        <taxon>Periconia</taxon>
    </lineage>
</organism>
<evidence type="ECO:0000259" key="2">
    <source>
        <dbReference type="Pfam" id="PF26652"/>
    </source>
</evidence>
<evidence type="ECO:0000313" key="4">
    <source>
        <dbReference type="Proteomes" id="UP001152607"/>
    </source>
</evidence>
<proteinExistence type="predicted"/>
<feature type="region of interest" description="Disordered" evidence="1">
    <location>
        <begin position="277"/>
        <end position="296"/>
    </location>
</feature>
<comment type="caution">
    <text evidence="3">The sequence shown here is derived from an EMBL/GenBank/DDBJ whole genome shotgun (WGS) entry which is preliminary data.</text>
</comment>
<dbReference type="AlphaFoldDB" id="A0A9W4UTF2"/>
<evidence type="ECO:0000256" key="1">
    <source>
        <dbReference type="SAM" id="MobiDB-lite"/>
    </source>
</evidence>
<sequence length="568" mass="61929">MAQQMRDPRPARDPTHRYAIYGGFPLFSPGQYSPGSSYASSELSSEDPDPRMTALARLEMSSTSQTGSEDAPESSRQAGIGQATESLTSPPPKPIIKPVDRPDPPSGDVPRLPMPSMSPVFGQQDMPSSPSAVFPATPASSLSRDYEPRSIALPRFPAPPGYSILNEEQPRSSVPTVSPVFPTSQLLSDPGFHAAGPPQYPMSLYSSAFSQPGSSSSTMPPLTAPSLVVPPPTMRQSTVPRLNMPQLTVSPISLSFSEPDLNLGSLGPLRAPPTASLFTNPTPPTSQPLLSHEADTPGHSSRPIYHVFAPGTNSDSERCGIPEDERAALHCCKCGRNRDIHTFNGEHILGYVYCACQHRPCVNCTVSGIVKVFQPDEEPCIVPVSAENNEIWYGVICRCCGLSWRAKEQRRQSKLLTKMPSFSMAQHHQKRLGACEKVNGKLRRVRSQLALTGKRLITPPGQSKPKEAEFATVNVTGFDCNCGQELDNQSLCFQVDGPPTKRAQVQPDSPLTKKHWWSTTPELKAFGHGKSLLSLAKGVKHVNPLRSNPISPDEVVEERRNWHQTRMH</sequence>